<reference evidence="6" key="1">
    <citation type="submission" date="2022-07" db="EMBL/GenBank/DDBJ databases">
        <title>Taxonomy of Novel Oxalotrophic and Methylotrophic Bacteria.</title>
        <authorList>
            <person name="Sahin N."/>
            <person name="Tani A."/>
        </authorList>
    </citation>
    <scope>NUCLEOTIDE SEQUENCE</scope>
    <source>
        <strain evidence="6">Y10</strain>
    </source>
</reference>
<dbReference type="Pfam" id="PF14905">
    <property type="entry name" value="OMP_b-brl_3"/>
    <property type="match status" value="1"/>
</dbReference>
<evidence type="ECO:0000313" key="7">
    <source>
        <dbReference type="Proteomes" id="UP001143543"/>
    </source>
</evidence>
<keyword evidence="7" id="KW-1185">Reference proteome</keyword>
<evidence type="ECO:0000259" key="5">
    <source>
        <dbReference type="Pfam" id="PF14905"/>
    </source>
</evidence>
<dbReference type="SUPFAM" id="SSF56935">
    <property type="entry name" value="Porins"/>
    <property type="match status" value="1"/>
</dbReference>
<sequence length="796" mass="90207">MKKIAVLCTLAVFYSTTIFAQEYQISGKVVDNNNAPVSYATILLNTTNDEAIKGVASDDNGAFTITGLKEGTYKIVCSFVGFTTTTQEVSVTGDITVPPIVMQPSNENLEEVTVSAKKPTVKKLSDRIVFDVASTSLTNGSTWGVLEKTPQIILLNNQLTVKGQSPTVYINNKKVHLSSAELQQLLESTPATSIEAVEVITSPSAKYDAEDAIVVNIKMGKNLITGYNGNIGGNYTQGIYPKYALSTGHFYKTDKLNVYLSYGFNKKKLDRITSEYVQFYDNTQENGYWDSAIDLDTWQEDHTVTTNIDYELSAKSNLNFSANLLYNPYWERNTKSNTIAYDNFGVIDSTFNSFNNTRDNKTNIALNLGYTYAIDDEGQNLSVLLHHTNYDYERSQNVVTNYYDAAASLLNSNTINSLQNQDISITTGQVDYELPLPKSATLSFGAKGVTIDTGSDLLQEGVENGADNAYDFDYTETNIAGYTSFSKSFTKWSMRAGVRAEYTDAEGTAADATDNNSFDYLKWFPSASLSYDPADNHSFAFSYKRSINRPSYKRLNPFRYYLSDNSFVTGNSRLLPALKHYMNIDYTFKRAYTVSLFYKHISDPMSELSFQENETRKLKYVADNLEREESYGLDLYVSKPISNRWYLYFESSTFYNKLQFFAVENNNALVDNNRWTGWFFMGNYFTFLKDNSWLVDVTYMYVLPANDANAQVTARSNFSISMSKSLWNNRASLSLQANDIFNGQIFTSSTEYLNQSNAYRSRFENRTIMLGFKYKFGNYRLRNNKQDIDVEERERL</sequence>
<keyword evidence="4" id="KW-0732">Signal</keyword>
<dbReference type="Gene3D" id="2.40.170.20">
    <property type="entry name" value="TonB-dependent receptor, beta-barrel domain"/>
    <property type="match status" value="1"/>
</dbReference>
<dbReference type="Pfam" id="PF13715">
    <property type="entry name" value="CarbopepD_reg_2"/>
    <property type="match status" value="1"/>
</dbReference>
<dbReference type="InterPro" id="IPR041700">
    <property type="entry name" value="OMP_b-brl_3"/>
</dbReference>
<evidence type="ECO:0000256" key="1">
    <source>
        <dbReference type="ARBA" id="ARBA00004442"/>
    </source>
</evidence>
<feature type="chain" id="PRO_5046224483" evidence="4">
    <location>
        <begin position="21"/>
        <end position="796"/>
    </location>
</feature>
<organism evidence="6 7">
    <name type="scientific">Neptunitalea lumnitzerae</name>
    <dbReference type="NCBI Taxonomy" id="2965509"/>
    <lineage>
        <taxon>Bacteria</taxon>
        <taxon>Pseudomonadati</taxon>
        <taxon>Bacteroidota</taxon>
        <taxon>Flavobacteriia</taxon>
        <taxon>Flavobacteriales</taxon>
        <taxon>Flavobacteriaceae</taxon>
        <taxon>Neptunitalea</taxon>
    </lineage>
</organism>
<evidence type="ECO:0000256" key="2">
    <source>
        <dbReference type="ARBA" id="ARBA00023136"/>
    </source>
</evidence>
<evidence type="ECO:0000256" key="4">
    <source>
        <dbReference type="SAM" id="SignalP"/>
    </source>
</evidence>
<keyword evidence="2" id="KW-0472">Membrane</keyword>
<comment type="caution">
    <text evidence="6">The sequence shown here is derived from an EMBL/GenBank/DDBJ whole genome shotgun (WGS) entry which is preliminary data.</text>
</comment>
<dbReference type="InterPro" id="IPR008969">
    <property type="entry name" value="CarboxyPept-like_regulatory"/>
</dbReference>
<keyword evidence="6" id="KW-0675">Receptor</keyword>
<dbReference type="RefSeq" id="WP_281763859.1">
    <property type="nucleotide sequence ID" value="NZ_BRVO01000001.1"/>
</dbReference>
<feature type="domain" description="Outer membrane protein beta-barrel" evidence="5">
    <location>
        <begin position="374"/>
        <end position="774"/>
    </location>
</feature>
<feature type="signal peptide" evidence="4">
    <location>
        <begin position="1"/>
        <end position="20"/>
    </location>
</feature>
<evidence type="ECO:0000313" key="6">
    <source>
        <dbReference type="EMBL" id="GLB48206.1"/>
    </source>
</evidence>
<dbReference type="Proteomes" id="UP001143543">
    <property type="component" value="Unassembled WGS sequence"/>
</dbReference>
<evidence type="ECO:0000256" key="3">
    <source>
        <dbReference type="ARBA" id="ARBA00023237"/>
    </source>
</evidence>
<protein>
    <submittedName>
        <fullName evidence="6">TonB-dependent receptor</fullName>
    </submittedName>
</protein>
<accession>A0ABQ5MFW6</accession>
<keyword evidence="3" id="KW-0998">Cell outer membrane</keyword>
<name>A0ABQ5MFW6_9FLAO</name>
<dbReference type="PANTHER" id="PTHR40980">
    <property type="entry name" value="PLUG DOMAIN-CONTAINING PROTEIN"/>
    <property type="match status" value="1"/>
</dbReference>
<comment type="subcellular location">
    <subcellularLocation>
        <location evidence="1">Cell outer membrane</location>
    </subcellularLocation>
</comment>
<dbReference type="EMBL" id="BRVO01000001">
    <property type="protein sequence ID" value="GLB48206.1"/>
    <property type="molecule type" value="Genomic_DNA"/>
</dbReference>
<dbReference type="InterPro" id="IPR036942">
    <property type="entry name" value="Beta-barrel_TonB_sf"/>
</dbReference>
<proteinExistence type="predicted"/>
<gene>
    <name evidence="6" type="ORF">Y10_05740</name>
</gene>
<dbReference type="SUPFAM" id="SSF49464">
    <property type="entry name" value="Carboxypeptidase regulatory domain-like"/>
    <property type="match status" value="1"/>
</dbReference>
<dbReference type="Gene3D" id="2.60.40.1120">
    <property type="entry name" value="Carboxypeptidase-like, regulatory domain"/>
    <property type="match status" value="1"/>
</dbReference>
<dbReference type="PANTHER" id="PTHR40980:SF4">
    <property type="entry name" value="TONB-DEPENDENT RECEPTOR-LIKE BETA-BARREL DOMAIN-CONTAINING PROTEIN"/>
    <property type="match status" value="1"/>
</dbReference>